<dbReference type="EnsemblMetazoa" id="AMEM002038-RA">
    <property type="protein sequence ID" value="AMEM002038-PA"/>
    <property type="gene ID" value="AMEM002038"/>
</dbReference>
<dbReference type="AlphaFoldDB" id="A0A182UQU1"/>
<dbReference type="Proteomes" id="UP000075903">
    <property type="component" value="Unassembled WGS sequence"/>
</dbReference>
<keyword evidence="2" id="KW-0812">Transmembrane</keyword>
<feature type="transmembrane region" description="Helical" evidence="2">
    <location>
        <begin position="63"/>
        <end position="84"/>
    </location>
</feature>
<proteinExistence type="predicted"/>
<accession>A0A182UQU1</accession>
<protein>
    <submittedName>
        <fullName evidence="3">Uncharacterized protein</fullName>
    </submittedName>
</protein>
<evidence type="ECO:0000313" key="3">
    <source>
        <dbReference type="EnsemblMetazoa" id="AMEM002038-PA"/>
    </source>
</evidence>
<feature type="compositionally biased region" description="Basic and acidic residues" evidence="1">
    <location>
        <begin position="15"/>
        <end position="27"/>
    </location>
</feature>
<feature type="region of interest" description="Disordered" evidence="1">
    <location>
        <begin position="1"/>
        <end position="56"/>
    </location>
</feature>
<keyword evidence="4" id="KW-1185">Reference proteome</keyword>
<feature type="compositionally biased region" description="Basic and acidic residues" evidence="1">
    <location>
        <begin position="40"/>
        <end position="53"/>
    </location>
</feature>
<evidence type="ECO:0000256" key="2">
    <source>
        <dbReference type="SAM" id="Phobius"/>
    </source>
</evidence>
<keyword evidence="2" id="KW-1133">Transmembrane helix</keyword>
<dbReference type="VEuPathDB" id="VectorBase:AMEM002038"/>
<organism evidence="3 4">
    <name type="scientific">Anopheles merus</name>
    <name type="common">Mosquito</name>
    <dbReference type="NCBI Taxonomy" id="30066"/>
    <lineage>
        <taxon>Eukaryota</taxon>
        <taxon>Metazoa</taxon>
        <taxon>Ecdysozoa</taxon>
        <taxon>Arthropoda</taxon>
        <taxon>Hexapoda</taxon>
        <taxon>Insecta</taxon>
        <taxon>Pterygota</taxon>
        <taxon>Neoptera</taxon>
        <taxon>Endopterygota</taxon>
        <taxon>Diptera</taxon>
        <taxon>Nematocera</taxon>
        <taxon>Culicoidea</taxon>
        <taxon>Culicidae</taxon>
        <taxon>Anophelinae</taxon>
        <taxon>Anopheles</taxon>
    </lineage>
</organism>
<evidence type="ECO:0000256" key="1">
    <source>
        <dbReference type="SAM" id="MobiDB-lite"/>
    </source>
</evidence>
<name>A0A182UQU1_ANOME</name>
<evidence type="ECO:0000313" key="4">
    <source>
        <dbReference type="Proteomes" id="UP000075903"/>
    </source>
</evidence>
<reference evidence="3" key="1">
    <citation type="submission" date="2020-05" db="UniProtKB">
        <authorList>
            <consortium name="EnsemblMetazoa"/>
        </authorList>
    </citation>
    <scope>IDENTIFICATION</scope>
    <source>
        <strain evidence="3">MAF</strain>
    </source>
</reference>
<keyword evidence="2" id="KW-0472">Membrane</keyword>
<sequence>MAKAGLCRIGSPSGDEMKTKNNGRKQEQQTPNAAAKRWKRNDPKNPPHRDPGPRSRTFLRSRCLSRCFCLFVMIKVLFLGWTGGKHGFPYNLLLRDSNNNINGT</sequence>